<dbReference type="InterPro" id="IPR023839">
    <property type="entry name" value="Firmicutes_EssC_C"/>
</dbReference>
<evidence type="ECO:0000256" key="4">
    <source>
        <dbReference type="PROSITE-ProRule" id="PRU00289"/>
    </source>
</evidence>
<evidence type="ECO:0000256" key="5">
    <source>
        <dbReference type="SAM" id="Phobius"/>
    </source>
</evidence>
<dbReference type="InterPro" id="IPR002543">
    <property type="entry name" value="FtsK_dom"/>
</dbReference>
<keyword evidence="5" id="KW-0472">Membrane</keyword>
<feature type="binding site" evidence="4">
    <location>
        <begin position="970"/>
        <end position="977"/>
    </location>
    <ligand>
        <name>ATP</name>
        <dbReference type="ChEBI" id="CHEBI:30616"/>
    </ligand>
</feature>
<dbReference type="SUPFAM" id="SSF52540">
    <property type="entry name" value="P-loop containing nucleoside triphosphate hydrolases"/>
    <property type="match status" value="2"/>
</dbReference>
<evidence type="ECO:0000313" key="8">
    <source>
        <dbReference type="Proteomes" id="UP000297982"/>
    </source>
</evidence>
<dbReference type="NCBIfam" id="TIGR03928">
    <property type="entry name" value="T7_EssCb_Firm"/>
    <property type="match status" value="1"/>
</dbReference>
<keyword evidence="8" id="KW-1185">Reference proteome</keyword>
<keyword evidence="1" id="KW-0677">Repeat</keyword>
<dbReference type="PROSITE" id="PS50901">
    <property type="entry name" value="FTSK"/>
    <property type="match status" value="2"/>
</dbReference>
<evidence type="ECO:0000256" key="3">
    <source>
        <dbReference type="ARBA" id="ARBA00022840"/>
    </source>
</evidence>
<organism evidence="7 8">
    <name type="scientific">Halobacillus salinus</name>
    <dbReference type="NCBI Taxonomy" id="192814"/>
    <lineage>
        <taxon>Bacteria</taxon>
        <taxon>Bacillati</taxon>
        <taxon>Bacillota</taxon>
        <taxon>Bacilli</taxon>
        <taxon>Bacillales</taxon>
        <taxon>Bacillaceae</taxon>
        <taxon>Halobacillus</taxon>
    </lineage>
</organism>
<keyword evidence="5" id="KW-1133">Transmembrane helix</keyword>
<dbReference type="CDD" id="cd00060">
    <property type="entry name" value="FHA"/>
    <property type="match status" value="1"/>
</dbReference>
<keyword evidence="2 4" id="KW-0547">Nucleotide-binding</keyword>
<feature type="transmembrane region" description="Helical" evidence="5">
    <location>
        <begin position="207"/>
        <end position="228"/>
    </location>
</feature>
<reference evidence="7 8" key="1">
    <citation type="journal article" date="2003" name="Int. J. Syst. Evol. Microbiol.">
        <title>Halobacillus salinus sp. nov., isolated from a salt lake on the coast of the East Sea in Korea.</title>
        <authorList>
            <person name="Yoon J.H."/>
            <person name="Kang K.H."/>
            <person name="Park Y.H."/>
        </authorList>
    </citation>
    <scope>NUCLEOTIDE SEQUENCE [LARGE SCALE GENOMIC DNA]</scope>
    <source>
        <strain evidence="7 8">HSL-3</strain>
    </source>
</reference>
<dbReference type="PANTHER" id="PTHR22683">
    <property type="entry name" value="SPORULATION PROTEIN RELATED"/>
    <property type="match status" value="1"/>
</dbReference>
<feature type="transmembrane region" description="Helical" evidence="5">
    <location>
        <begin position="234"/>
        <end position="253"/>
    </location>
</feature>
<dbReference type="Gene3D" id="3.40.50.300">
    <property type="entry name" value="P-loop containing nucleotide triphosphate hydrolases"/>
    <property type="match status" value="3"/>
</dbReference>
<proteinExistence type="predicted"/>
<dbReference type="Pfam" id="PF01580">
    <property type="entry name" value="FtsK_SpoIIIE"/>
    <property type="match status" value="2"/>
</dbReference>
<dbReference type="STRING" id="192814.GCA_900166575_00330"/>
<dbReference type="InterPro" id="IPR027417">
    <property type="entry name" value="P-loop_NTPase"/>
</dbReference>
<gene>
    <name evidence="7" type="primary">essC</name>
    <name evidence="7" type="ORF">E4663_00185</name>
</gene>
<evidence type="ECO:0000259" key="6">
    <source>
        <dbReference type="PROSITE" id="PS50901"/>
    </source>
</evidence>
<dbReference type="EMBL" id="SRJC01000001">
    <property type="protein sequence ID" value="TGB03460.1"/>
    <property type="molecule type" value="Genomic_DNA"/>
</dbReference>
<evidence type="ECO:0000256" key="2">
    <source>
        <dbReference type="ARBA" id="ARBA00022741"/>
    </source>
</evidence>
<feature type="domain" description="FtsK" evidence="6">
    <location>
        <begin position="622"/>
        <end position="818"/>
    </location>
</feature>
<accession>A0A4Z0GZZ8</accession>
<feature type="domain" description="FtsK" evidence="6">
    <location>
        <begin position="953"/>
        <end position="1137"/>
    </location>
</feature>
<dbReference type="GO" id="GO:0005524">
    <property type="term" value="F:ATP binding"/>
    <property type="evidence" value="ECO:0007669"/>
    <property type="project" value="UniProtKB-UniRule"/>
</dbReference>
<dbReference type="InterPro" id="IPR050206">
    <property type="entry name" value="FtsK/SpoIIIE/SftA"/>
</dbReference>
<name>A0A4Z0GZZ8_9BACI</name>
<feature type="binding site" evidence="4">
    <location>
        <begin position="642"/>
        <end position="649"/>
    </location>
    <ligand>
        <name>ATP</name>
        <dbReference type="ChEBI" id="CHEBI:30616"/>
    </ligand>
</feature>
<keyword evidence="5" id="KW-0812">Transmembrane</keyword>
<dbReference type="GO" id="GO:0003677">
    <property type="term" value="F:DNA binding"/>
    <property type="evidence" value="ECO:0007669"/>
    <property type="project" value="InterPro"/>
</dbReference>
<evidence type="ECO:0000313" key="7">
    <source>
        <dbReference type="EMBL" id="TGB03460.1"/>
    </source>
</evidence>
<dbReference type="Proteomes" id="UP000297982">
    <property type="component" value="Unassembled WGS sequence"/>
</dbReference>
<keyword evidence="3 4" id="KW-0067">ATP-binding</keyword>
<evidence type="ECO:0000256" key="1">
    <source>
        <dbReference type="ARBA" id="ARBA00022737"/>
    </source>
</evidence>
<comment type="caution">
    <text evidence="7">The sequence shown here is derived from an EMBL/GenBank/DDBJ whole genome shotgun (WGS) entry which is preliminary data.</text>
</comment>
<dbReference type="PANTHER" id="PTHR22683:SF1">
    <property type="entry name" value="TYPE VII SECRETION SYSTEM PROTEIN ESSC"/>
    <property type="match status" value="1"/>
</dbReference>
<sequence>MTMTRLYAFYNDTYLAGETDKLQVTVGSNPADDFVFPSLDRSFEVGTDRDGEWTEGPVTFAIPSEPFEKRLYYTADRTALSIGQGQDLEIGEHTIDLIKLGNRWMIDPREESLYVNGRRIREKTTLETGDVVFFSYTTLTFVEEDMLEVGSHEEVRSVLTPSKLPVSEMKKQYPDYRRTPRMMYELPEEKVQFSFPGQEGDDHARSLWLIILPPLVMLLVMGTVALLIPRGLFIIISVMMFTTTLITSTMQYFREKKKRREREEKRHRVYTNYMREKREQLQALRDKQQYVLRYHYPSFEQMKDYTEQVSNRIWERTPEHADFLDLRLGTATLPASYEVSVGSADFANREIDDLIEQSQGIMNVYRRVPDVPLTTGLAGNPVGLVGKKRIVQKQIQQLIGQLAFFHSYQDLRIVLIFDEKDYESWKWMKWLPHVQLPNSFAKAMVYNEKTRDQLLPSLYSMIRDRDMEEDKENISFRPHFVFVIANPNLIADHVIMEYVEQDTTELDVSFLYAAETREMLSNQVHTLVQYITETEGEVSIQEGLAVHKAFRLDTQQPDTHEPFARKLHSLNHATGISNSIPEKVTFLDLIGHDAEDLPIEQNWTTNSSSKSLAAPIGLKGRTDVVELNLHEKAHGPHGLLAGTTGSGKSELLQSYILSLAVHYHPHEVAFLLIDYKGGGMAQPFEDVPHLLGTITNIEESANFSSRALASIKSELKRRQTLFDRYRVNHINAYTALYNEGEADEPMPHLFIISDEFAELKNEEPDFISELVSAARIGRSLGVHLILATQKPGGVIDDQIWSNSRFRIALQVQDASDSKEILKNSDAADIQTTGRGYLQVGNHEVYELFQSAWSGAPLQEDTYEGEDQVSLVTDLGLIGLTDVEASEESSYRDRKTEIDATVEAIASTQRKMSIDRLPSPWLPPLAERMERTATEQGDKTIAIGQKDEPDRQLQEPYRYHIGRDGNIGIFGSSGYGKSNTLMTILLNMAEAESPEERHYYVFDFGNGALLPLKNLPHTADYFRYDDDRKMEKFTDMIKQEIDRRKQLFLEEEVSTISLYNELASEPLAHITVVVDNFDLVKEERTELENPFIQLARDGQTLGITIIISATRVNAVRQPLLNNLKTKVIHYLIDPTEKYSLVGRTPFELEAIPGRALVHNEATYLTQMYLPAEGESDSQVLDEVKKQVHALKERFEGTKKPDPIPMLPSRLDYELFVEDYITGALKPAHIAVGLDEDSVAPVQVDLSEHCLVTGQARNGKTNVLKVMLEQMLDAPFEQIAVFDGIDRGLFSYKEKEGVIGLDTSERIAEWTATLEAELKEREGAFVKEMERGGAGPEFSPIYLVIDSLSRFNQTTDNVLQGKIAGFIKQYSHLGLRVVVAGNLTEFTKGFDTLTGELKQIRQAVLLMKKSDQSLFQLPFERKEPQVQPGYGYHVLNGRERKVQIPLCEEKRDQIGV</sequence>
<protein>
    <submittedName>
        <fullName evidence="7">Type VII secretion protein EssC</fullName>
    </submittedName>
</protein>